<proteinExistence type="predicted"/>
<organism evidence="2 3">
    <name type="scientific">Paraburkholderia metrosideri</name>
    <dbReference type="NCBI Taxonomy" id="580937"/>
    <lineage>
        <taxon>Bacteria</taxon>
        <taxon>Pseudomonadati</taxon>
        <taxon>Pseudomonadota</taxon>
        <taxon>Betaproteobacteria</taxon>
        <taxon>Burkholderiales</taxon>
        <taxon>Burkholderiaceae</taxon>
        <taxon>Paraburkholderia</taxon>
    </lineage>
</organism>
<gene>
    <name evidence="2" type="ORF">LMG28140_03122</name>
</gene>
<evidence type="ECO:0000313" key="2">
    <source>
        <dbReference type="EMBL" id="CAD6537028.1"/>
    </source>
</evidence>
<feature type="region of interest" description="Disordered" evidence="1">
    <location>
        <begin position="98"/>
        <end position="136"/>
    </location>
</feature>
<accession>A0ABN7HTT8</accession>
<dbReference type="Proteomes" id="UP000598032">
    <property type="component" value="Unassembled WGS sequence"/>
</dbReference>
<dbReference type="EMBL" id="CAJHCP010000006">
    <property type="protein sequence ID" value="CAD6537028.1"/>
    <property type="molecule type" value="Genomic_DNA"/>
</dbReference>
<sequence>MKVNCCWNEAHDSTMTEDRANPRAAMGLGEGAESLAGWGIPADCDSVQRGLKNGLGMDCLGHFRASVSATERAESVGLRLGICGTELSWWLPTRGDAGGHEVTRGQGGSGKQRQAKASGSKRGHKPAQAKPRGQKKSALNARIFLLPTPSDAASAFDQADGGTYPCAVSAPSPKKNFSVCFIRY</sequence>
<keyword evidence="3" id="KW-1185">Reference proteome</keyword>
<protein>
    <submittedName>
        <fullName evidence="2">Uncharacterized protein</fullName>
    </submittedName>
</protein>
<name>A0ABN7HTT8_9BURK</name>
<comment type="caution">
    <text evidence="2">The sequence shown here is derived from an EMBL/GenBank/DDBJ whole genome shotgun (WGS) entry which is preliminary data.</text>
</comment>
<evidence type="ECO:0000256" key="1">
    <source>
        <dbReference type="SAM" id="MobiDB-lite"/>
    </source>
</evidence>
<reference evidence="2 3" key="1">
    <citation type="submission" date="2020-10" db="EMBL/GenBank/DDBJ databases">
        <authorList>
            <person name="Peeters C."/>
        </authorList>
    </citation>
    <scope>NUCLEOTIDE SEQUENCE [LARGE SCALE GENOMIC DNA]</scope>
    <source>
        <strain evidence="2 3">LMG 28140</strain>
    </source>
</reference>
<evidence type="ECO:0000313" key="3">
    <source>
        <dbReference type="Proteomes" id="UP000598032"/>
    </source>
</evidence>
<feature type="compositionally biased region" description="Basic residues" evidence="1">
    <location>
        <begin position="119"/>
        <end position="135"/>
    </location>
</feature>